<dbReference type="Gene3D" id="2.30.29.30">
    <property type="entry name" value="Pleckstrin-homology domain (PH domain)/Phosphotyrosine-binding domain (PTB)"/>
    <property type="match status" value="1"/>
</dbReference>
<organism evidence="5 6">
    <name type="scientific">Heligmosomoides polygyrus</name>
    <name type="common">Parasitic roundworm</name>
    <dbReference type="NCBI Taxonomy" id="6339"/>
    <lineage>
        <taxon>Eukaryota</taxon>
        <taxon>Metazoa</taxon>
        <taxon>Ecdysozoa</taxon>
        <taxon>Nematoda</taxon>
        <taxon>Chromadorea</taxon>
        <taxon>Rhabditida</taxon>
        <taxon>Rhabditina</taxon>
        <taxon>Rhabditomorpha</taxon>
        <taxon>Strongyloidea</taxon>
        <taxon>Heligmosomidae</taxon>
        <taxon>Heligmosomoides</taxon>
    </lineage>
</organism>
<reference evidence="6" key="1">
    <citation type="submission" date="2019-09" db="UniProtKB">
        <authorList>
            <consortium name="WormBaseParasite"/>
        </authorList>
    </citation>
    <scope>IDENTIFICATION</scope>
</reference>
<dbReference type="WBParaSite" id="HPBE_0000261301-mRNA-1">
    <property type="protein sequence ID" value="HPBE_0000261301-mRNA-1"/>
    <property type="gene ID" value="HPBE_0000261301"/>
</dbReference>
<protein>
    <submittedName>
        <fullName evidence="6">PITH domain-containing protein</fullName>
    </submittedName>
</protein>
<dbReference type="InterPro" id="IPR011993">
    <property type="entry name" value="PH-like_dom_sf"/>
</dbReference>
<dbReference type="GO" id="GO:0005681">
    <property type="term" value="C:spliceosomal complex"/>
    <property type="evidence" value="ECO:0007669"/>
    <property type="project" value="TreeGrafter"/>
</dbReference>
<dbReference type="GO" id="GO:0034715">
    <property type="term" value="C:pICln-Sm protein complex"/>
    <property type="evidence" value="ECO:0007669"/>
    <property type="project" value="TreeGrafter"/>
</dbReference>
<sequence length="155" mass="17332">LGFSLTYPSIILHAVSTDLSTFPHECIYVLVDASKSERRRIHDIPLFTAAEARNVQDLKLAEEELSHNGNASDDDDEDEGKNVVIRFVPSDLSVLQQIYTEMCSCQELNPDENDDFSAWKHSLLSFSMVGCDAVIHKPFSGPKASRLGVRPKPRE</sequence>
<comment type="subcellular location">
    <subcellularLocation>
        <location evidence="2">Cytoplasm</location>
    </subcellularLocation>
    <subcellularLocation>
        <location evidence="1">Nucleus</location>
    </subcellularLocation>
</comment>
<accession>A0A183F8X1</accession>
<dbReference type="AlphaFoldDB" id="A0A183F8X1"/>
<evidence type="ECO:0000256" key="4">
    <source>
        <dbReference type="ARBA" id="ARBA00023242"/>
    </source>
</evidence>
<keyword evidence="4" id="KW-0539">Nucleus</keyword>
<proteinExistence type="predicted"/>
<evidence type="ECO:0000256" key="2">
    <source>
        <dbReference type="ARBA" id="ARBA00004496"/>
    </source>
</evidence>
<keyword evidence="5" id="KW-1185">Reference proteome</keyword>
<dbReference type="InterPro" id="IPR039924">
    <property type="entry name" value="ICln/Lot5/Saf5"/>
</dbReference>
<dbReference type="GO" id="GO:0045292">
    <property type="term" value="P:mRNA cis splicing, via spliceosome"/>
    <property type="evidence" value="ECO:0007669"/>
    <property type="project" value="TreeGrafter"/>
</dbReference>
<evidence type="ECO:0000313" key="6">
    <source>
        <dbReference type="WBParaSite" id="HPBE_0000261301-mRNA-1"/>
    </source>
</evidence>
<evidence type="ECO:0000256" key="3">
    <source>
        <dbReference type="ARBA" id="ARBA00022490"/>
    </source>
</evidence>
<evidence type="ECO:0000256" key="1">
    <source>
        <dbReference type="ARBA" id="ARBA00004123"/>
    </source>
</evidence>
<evidence type="ECO:0000313" key="5">
    <source>
        <dbReference type="Proteomes" id="UP000050761"/>
    </source>
</evidence>
<dbReference type="PANTHER" id="PTHR21399">
    <property type="entry name" value="CHLORIDE CONDUCTANCE REGULATORY PROTEIN ICLN"/>
    <property type="match status" value="1"/>
</dbReference>
<dbReference type="PANTHER" id="PTHR21399:SF0">
    <property type="entry name" value="METHYLOSOME SUBUNIT PICLN"/>
    <property type="match status" value="1"/>
</dbReference>
<name>A0A183F8X1_HELPZ</name>
<dbReference type="GO" id="GO:0000387">
    <property type="term" value="P:spliceosomal snRNP assembly"/>
    <property type="evidence" value="ECO:0007669"/>
    <property type="project" value="TreeGrafter"/>
</dbReference>
<dbReference type="GO" id="GO:0005829">
    <property type="term" value="C:cytosol"/>
    <property type="evidence" value="ECO:0007669"/>
    <property type="project" value="TreeGrafter"/>
</dbReference>
<keyword evidence="3" id="KW-0963">Cytoplasm</keyword>
<dbReference type="Pfam" id="PF03517">
    <property type="entry name" value="Voldacs"/>
    <property type="match status" value="1"/>
</dbReference>
<dbReference type="Proteomes" id="UP000050761">
    <property type="component" value="Unassembled WGS sequence"/>
</dbReference>